<keyword evidence="1" id="KW-0547">Nucleotide-binding</keyword>
<dbReference type="AlphaFoldDB" id="E5YAT1"/>
<evidence type="ECO:0000256" key="3">
    <source>
        <dbReference type="ARBA" id="ARBA00023015"/>
    </source>
</evidence>
<dbReference type="SUPFAM" id="SSF159800">
    <property type="entry name" value="PrpR receptor domain-like"/>
    <property type="match status" value="1"/>
</dbReference>
<feature type="domain" description="Sigma-54 factor interaction" evidence="6">
    <location>
        <begin position="324"/>
        <end position="554"/>
    </location>
</feature>
<dbReference type="InterPro" id="IPR058031">
    <property type="entry name" value="AAA_lid_NorR"/>
</dbReference>
<accession>E5YAT1</accession>
<dbReference type="Gene3D" id="3.30.450.20">
    <property type="entry name" value="PAS domain"/>
    <property type="match status" value="1"/>
</dbReference>
<dbReference type="InterPro" id="IPR003593">
    <property type="entry name" value="AAA+_ATPase"/>
</dbReference>
<evidence type="ECO:0000259" key="6">
    <source>
        <dbReference type="PROSITE" id="PS50045"/>
    </source>
</evidence>
<dbReference type="SMART" id="SM00382">
    <property type="entry name" value="AAA"/>
    <property type="match status" value="1"/>
</dbReference>
<keyword evidence="2" id="KW-0067">ATP-binding</keyword>
<dbReference type="Pfam" id="PF00158">
    <property type="entry name" value="Sigma54_activat"/>
    <property type="match status" value="1"/>
</dbReference>
<reference evidence="7 8" key="1">
    <citation type="submission" date="2010-10" db="EMBL/GenBank/DDBJ databases">
        <authorList>
            <consortium name="The Broad Institute Genome Sequencing Platform"/>
            <person name="Ward D."/>
            <person name="Earl A."/>
            <person name="Feldgarden M."/>
            <person name="Young S.K."/>
            <person name="Gargeya S."/>
            <person name="Zeng Q."/>
            <person name="Alvarado L."/>
            <person name="Berlin A."/>
            <person name="Bochicchio J."/>
            <person name="Chapman S.B."/>
            <person name="Chen Z."/>
            <person name="Freedman E."/>
            <person name="Gellesch M."/>
            <person name="Goldberg J."/>
            <person name="Griggs A."/>
            <person name="Gujja S."/>
            <person name="Heilman E."/>
            <person name="Heiman D."/>
            <person name="Howarth C."/>
            <person name="Mehta T."/>
            <person name="Neiman D."/>
            <person name="Pearson M."/>
            <person name="Roberts A."/>
            <person name="Saif S."/>
            <person name="Shea T."/>
            <person name="Shenoy N."/>
            <person name="Sisk P."/>
            <person name="Stolte C."/>
            <person name="Sykes S."/>
            <person name="White J."/>
            <person name="Yandava C."/>
            <person name="Allen-Vercoe E."/>
            <person name="Sibley C."/>
            <person name="Ambrose C.E."/>
            <person name="Strauss J."/>
            <person name="Daigneault M."/>
            <person name="Haas B."/>
            <person name="Nusbaum C."/>
            <person name="Birren B."/>
        </authorList>
    </citation>
    <scope>NUCLEOTIDE SEQUENCE [LARGE SCALE GENOMIC DNA]</scope>
    <source>
        <strain evidence="7 8">3_1_6</strain>
    </source>
</reference>
<dbReference type="SUPFAM" id="SSF52540">
    <property type="entry name" value="P-loop containing nucleoside triphosphate hydrolases"/>
    <property type="match status" value="1"/>
</dbReference>
<gene>
    <name evidence="7" type="ORF">HMPREF0179_03302</name>
</gene>
<dbReference type="eggNOG" id="COG3829">
    <property type="taxonomic scope" value="Bacteria"/>
</dbReference>
<dbReference type="FunFam" id="3.40.50.300:FF:000006">
    <property type="entry name" value="DNA-binding transcriptional regulator NtrC"/>
    <property type="match status" value="1"/>
</dbReference>
<dbReference type="InterPro" id="IPR010524">
    <property type="entry name" value="Sig_transdc_resp-reg_PrpR_N"/>
</dbReference>
<dbReference type="Gene3D" id="1.10.10.60">
    <property type="entry name" value="Homeodomain-like"/>
    <property type="match status" value="1"/>
</dbReference>
<organism evidence="7 8">
    <name type="scientific">Bilophila wadsworthia (strain 3_1_6)</name>
    <dbReference type="NCBI Taxonomy" id="563192"/>
    <lineage>
        <taxon>Bacteria</taxon>
        <taxon>Pseudomonadati</taxon>
        <taxon>Thermodesulfobacteriota</taxon>
        <taxon>Desulfovibrionia</taxon>
        <taxon>Desulfovibrionales</taxon>
        <taxon>Desulfovibrionaceae</taxon>
        <taxon>Bilophila</taxon>
    </lineage>
</organism>
<name>E5YAT1_BILW3</name>
<dbReference type="Proteomes" id="UP000006034">
    <property type="component" value="Unassembled WGS sequence"/>
</dbReference>
<keyword evidence="4" id="KW-0804">Transcription</keyword>
<dbReference type="Gene3D" id="3.40.50.10660">
    <property type="entry name" value="PrpR receptor domain-like"/>
    <property type="match status" value="1"/>
</dbReference>
<dbReference type="InterPro" id="IPR025662">
    <property type="entry name" value="Sigma_54_int_dom_ATP-bd_1"/>
</dbReference>
<proteinExistence type="predicted"/>
<protein>
    <recommendedName>
        <fullName evidence="6">Sigma-54 factor interaction domain-containing protein</fullName>
    </recommendedName>
</protein>
<dbReference type="SUPFAM" id="SSF46689">
    <property type="entry name" value="Homeodomain-like"/>
    <property type="match status" value="1"/>
</dbReference>
<dbReference type="Pfam" id="PF06506">
    <property type="entry name" value="PrpR_N"/>
    <property type="match status" value="1"/>
</dbReference>
<dbReference type="Gene3D" id="3.40.50.300">
    <property type="entry name" value="P-loop containing nucleotide triphosphate hydrolases"/>
    <property type="match status" value="1"/>
</dbReference>
<dbReference type="CDD" id="cd00009">
    <property type="entry name" value="AAA"/>
    <property type="match status" value="1"/>
</dbReference>
<dbReference type="GO" id="GO:0005524">
    <property type="term" value="F:ATP binding"/>
    <property type="evidence" value="ECO:0007669"/>
    <property type="project" value="UniProtKB-KW"/>
</dbReference>
<keyword evidence="8" id="KW-1185">Reference proteome</keyword>
<evidence type="ECO:0000256" key="1">
    <source>
        <dbReference type="ARBA" id="ARBA00022741"/>
    </source>
</evidence>
<keyword evidence="3" id="KW-0805">Transcription regulation</keyword>
<dbReference type="OrthoDB" id="9761705at2"/>
<dbReference type="InterPro" id="IPR027417">
    <property type="entry name" value="P-loop_NTPase"/>
</dbReference>
<dbReference type="Gene3D" id="3.40.50.2300">
    <property type="match status" value="1"/>
</dbReference>
<dbReference type="GO" id="GO:0000156">
    <property type="term" value="F:phosphorelay response regulator activity"/>
    <property type="evidence" value="ECO:0007669"/>
    <property type="project" value="InterPro"/>
</dbReference>
<dbReference type="Pfam" id="PF25601">
    <property type="entry name" value="AAA_lid_14"/>
    <property type="match status" value="1"/>
</dbReference>
<dbReference type="InterPro" id="IPR002197">
    <property type="entry name" value="HTH_Fis"/>
</dbReference>
<dbReference type="PROSITE" id="PS50045">
    <property type="entry name" value="SIGMA54_INTERACT_4"/>
    <property type="match status" value="1"/>
</dbReference>
<dbReference type="PROSITE" id="PS00675">
    <property type="entry name" value="SIGMA54_INTERACT_1"/>
    <property type="match status" value="1"/>
</dbReference>
<dbReference type="PRINTS" id="PR01590">
    <property type="entry name" value="HTHFIS"/>
</dbReference>
<feature type="region of interest" description="Disordered" evidence="5">
    <location>
        <begin position="583"/>
        <end position="602"/>
    </location>
</feature>
<dbReference type="GO" id="GO:0043565">
    <property type="term" value="F:sequence-specific DNA binding"/>
    <property type="evidence" value="ECO:0007669"/>
    <property type="project" value="InterPro"/>
</dbReference>
<dbReference type="InterPro" id="IPR009057">
    <property type="entry name" value="Homeodomain-like_sf"/>
</dbReference>
<evidence type="ECO:0000313" key="8">
    <source>
        <dbReference type="Proteomes" id="UP000006034"/>
    </source>
</evidence>
<dbReference type="InterPro" id="IPR002078">
    <property type="entry name" value="Sigma_54_int"/>
</dbReference>
<evidence type="ECO:0000256" key="4">
    <source>
        <dbReference type="ARBA" id="ARBA00023163"/>
    </source>
</evidence>
<evidence type="ECO:0000256" key="2">
    <source>
        <dbReference type="ARBA" id="ARBA00022840"/>
    </source>
</evidence>
<comment type="caution">
    <text evidence="7">The sequence shown here is derived from an EMBL/GenBank/DDBJ whole genome shotgun (WGS) entry which is preliminary data.</text>
</comment>
<evidence type="ECO:0000256" key="5">
    <source>
        <dbReference type="SAM" id="MobiDB-lite"/>
    </source>
</evidence>
<dbReference type="Pfam" id="PF02954">
    <property type="entry name" value="HTH_8"/>
    <property type="match status" value="1"/>
</dbReference>
<dbReference type="PANTHER" id="PTHR32071">
    <property type="entry name" value="TRANSCRIPTIONAL REGULATORY PROTEIN"/>
    <property type="match status" value="1"/>
</dbReference>
<dbReference type="STRING" id="563192.HMPREF0179_03302"/>
<dbReference type="PANTHER" id="PTHR32071:SF57">
    <property type="entry name" value="C4-DICARBOXYLATE TRANSPORT TRANSCRIPTIONAL REGULATORY PROTEIN DCTD"/>
    <property type="match status" value="1"/>
</dbReference>
<evidence type="ECO:0000313" key="7">
    <source>
        <dbReference type="EMBL" id="EFV42905.2"/>
    </source>
</evidence>
<dbReference type="InterPro" id="IPR025943">
    <property type="entry name" value="Sigma_54_int_dom_ATP-bd_2"/>
</dbReference>
<reference evidence="7 8" key="2">
    <citation type="submission" date="2013-04" db="EMBL/GenBank/DDBJ databases">
        <title>The Genome Sequence of Bilophila wadsworthia 3_1_6.</title>
        <authorList>
            <consortium name="The Broad Institute Genomics Platform"/>
            <person name="Earl A."/>
            <person name="Ward D."/>
            <person name="Feldgarden M."/>
            <person name="Gevers D."/>
            <person name="Sibley C."/>
            <person name="Strauss J."/>
            <person name="Allen-Vercoe E."/>
            <person name="Walker B."/>
            <person name="Young S."/>
            <person name="Zeng Q."/>
            <person name="Gargeya S."/>
            <person name="Fitzgerald M."/>
            <person name="Haas B."/>
            <person name="Abouelleil A."/>
            <person name="Allen A.W."/>
            <person name="Alvarado L."/>
            <person name="Arachchi H.M."/>
            <person name="Berlin A.M."/>
            <person name="Chapman S.B."/>
            <person name="Gainer-Dewar J."/>
            <person name="Goldberg J."/>
            <person name="Griggs A."/>
            <person name="Gujja S."/>
            <person name="Hansen M."/>
            <person name="Howarth C."/>
            <person name="Imamovic A."/>
            <person name="Ireland A."/>
            <person name="Larimer J."/>
            <person name="McCowan C."/>
            <person name="Murphy C."/>
            <person name="Pearson M."/>
            <person name="Poon T.W."/>
            <person name="Priest M."/>
            <person name="Roberts A."/>
            <person name="Saif S."/>
            <person name="Shea T."/>
            <person name="Sisk P."/>
            <person name="Sykes S."/>
            <person name="Wortman J."/>
            <person name="Nusbaum C."/>
            <person name="Birren B."/>
        </authorList>
    </citation>
    <scope>NUCLEOTIDE SEQUENCE [LARGE SCALE GENOMIC DNA]</scope>
    <source>
        <strain evidence="7 8">3_1_6</strain>
    </source>
</reference>
<dbReference type="Gene3D" id="1.10.8.60">
    <property type="match status" value="1"/>
</dbReference>
<dbReference type="EMBL" id="ADCP02000005">
    <property type="protein sequence ID" value="EFV42905.2"/>
    <property type="molecule type" value="Genomic_DNA"/>
</dbReference>
<dbReference type="PROSITE" id="PS00676">
    <property type="entry name" value="SIGMA54_INTERACT_2"/>
    <property type="match status" value="1"/>
</dbReference>
<dbReference type="HOGENOM" id="CLU_000445_8_5_7"/>
<dbReference type="GO" id="GO:0006355">
    <property type="term" value="P:regulation of DNA-templated transcription"/>
    <property type="evidence" value="ECO:0007669"/>
    <property type="project" value="InterPro"/>
</dbReference>
<sequence>MPQIRIVSISPYPEMERIVQDVIAAHPQRGRIDNRIITATVDRLDLSELHDCDAIIARGYSARRLKAQGLGVPVIDIAISGYDVIRSIQECQRRFQTRRIGFVGFYNAFNGIEQFSGMFGCDIRVYIPECAAEIRHALELAKQDGCDVIVGGYSVQQDAGLLGLPAILLRTGRETYAQSLEEAIRTVTLVQQERIRTETYKIITESVKDGLLYVDASGIIRLDNPAACLMRDAPLKDVPLETAFPCMMDSFSRAMRDCAEIQGEVRKVRGVSITFDCTPVAVNGIAAGVVISFQNVDKVQQLEGHIRKKLSNKGLTAKHHLSDIVHCSRLIDETIEDACRYAAASSNILIVGETGTGKELFAQGIHNASQRRNGPFVAINCAALPENLLESELFGYVEGAFTGTTRGGKMGLFELAHNGTLFLDEISEIPLNMQSKLLRVLQEHEVRRIGDDRVTAVDVRIISATNVNLHKLVAAKRFRQDLLYRLDVLKITIPPLRRRGEDVIELFHFFLKKFCWKNREALPEVAPDSLHLLREYPFAGNARELRNVVERAAVLRRNRDVLTSADLNRALHPEDIEEVPPLLAATPAPFPPEAPQASGPDNEKDRLLAALRACGGNRTRAARELGMDRTTLWRKLQKYIQK</sequence>